<keyword evidence="2" id="KW-1185">Reference proteome</keyword>
<protein>
    <submittedName>
        <fullName evidence="1">Rim15, signal transduction response regulator</fullName>
        <ecNumber evidence="1">2.7.11.1</ecNumber>
    </submittedName>
</protein>
<dbReference type="EMBL" id="JANBUP010001074">
    <property type="protein sequence ID" value="KAJ2808631.1"/>
    <property type="molecule type" value="Genomic_DNA"/>
</dbReference>
<gene>
    <name evidence="1" type="primary">RIM15_1</name>
    <name evidence="1" type="ORF">H4S07_003376</name>
</gene>
<dbReference type="EC" id="2.7.11.1" evidence="1"/>
<dbReference type="Proteomes" id="UP001140096">
    <property type="component" value="Unassembled WGS sequence"/>
</dbReference>
<comment type="caution">
    <text evidence="1">The sequence shown here is derived from an EMBL/GenBank/DDBJ whole genome shotgun (WGS) entry which is preliminary data.</text>
</comment>
<name>A0ACC1LGW6_9FUNG</name>
<evidence type="ECO:0000313" key="1">
    <source>
        <dbReference type="EMBL" id="KAJ2808631.1"/>
    </source>
</evidence>
<feature type="non-terminal residue" evidence="1">
    <location>
        <position position="1"/>
    </location>
</feature>
<accession>A0ACC1LGW6</accession>
<proteinExistence type="predicted"/>
<keyword evidence="1" id="KW-0808">Transferase</keyword>
<feature type="non-terminal residue" evidence="1">
    <location>
        <position position="1489"/>
    </location>
</feature>
<reference evidence="1" key="1">
    <citation type="submission" date="2022-07" db="EMBL/GenBank/DDBJ databases">
        <title>Phylogenomic reconstructions and comparative analyses of Kickxellomycotina fungi.</title>
        <authorList>
            <person name="Reynolds N.K."/>
            <person name="Stajich J.E."/>
            <person name="Barry K."/>
            <person name="Grigoriev I.V."/>
            <person name="Crous P."/>
            <person name="Smith M.E."/>
        </authorList>
    </citation>
    <scope>NUCLEOTIDE SEQUENCE</scope>
    <source>
        <strain evidence="1">CBS 102833</strain>
    </source>
</reference>
<evidence type="ECO:0000313" key="2">
    <source>
        <dbReference type="Proteomes" id="UP001140096"/>
    </source>
</evidence>
<organism evidence="1 2">
    <name type="scientific">Coemansia furcata</name>
    <dbReference type="NCBI Taxonomy" id="417177"/>
    <lineage>
        <taxon>Eukaryota</taxon>
        <taxon>Fungi</taxon>
        <taxon>Fungi incertae sedis</taxon>
        <taxon>Zoopagomycota</taxon>
        <taxon>Kickxellomycotina</taxon>
        <taxon>Kickxellomycetes</taxon>
        <taxon>Kickxellales</taxon>
        <taxon>Kickxellaceae</taxon>
        <taxon>Coemansia</taxon>
    </lineage>
</organism>
<sequence length="1489" mass="160311">SSYSSWSAATPTSTYGTADSIPAATTQNDYGTLPDWESAGKQQQQHSSSSTKGRSRSRRYSVFDLAFANQRPAPWPSSTQNPPMLGSGGVGAARRRSSDKSAAESVGSAELSSIPSGGGHRSGASSVVPHALDIARSRRDSRVQVRGPSTDPTASHVYPRSASDYLSFQEADMFSNHRHRHYRRHRHSREQSQGSVATFSTHSMPANEQGHDIDNENGSGGRASRRRQHRRPFSTGFHDSSSGQSTPNHLLFARLRHKTSGSVKSVNVAELCHSPELMPRTPEGREYKGGAPQHMSASHQLGRSRRGIRTNNVRQNDDEDGYSGDVEADGGNEVLYLRFSTSVPDILVMPMVSHMGGHWRTIKRPDFSYERLLATSRSTKVRRWRQNRPASSIAESSGLAATPKDSRITPLVDSSPLSQFGVVSRRATVSTAGGLSREVSQTPTAQLPMSYPRADTPVRRKPSVSPRYAVAADPTDAVTWTDWTDCIKSPSHAPAAQRAITMWHNISRNVSREHRSRQNSLKARRDSLGGYLSTSNLPRPSTILSTSSIQSSVGAMDIGILPPSGGCVTAMLNPYLVEPTYLQRGVSESGRQASPKSAFSSIYQIPSLSNLDSTQSPSMTPADTDSARWSARAQGSHLPKVKENAAAGAFGDTILGPATAAAPHRRLSIIKGQELGRSWGNTAGVGTSPPRLEKAGERASLGNDSGSRGSPGSGDKSPWIIAHLDDPEEGIEMLQSFQSRIQLRLSKAKVESEQELLEIIQDLSEFVEEGLSYVNEDGATYSPYNEDSAASEDYCSDASYVSDQDDGYSPDLDVSALPLPTEQERAVLATNHRQSRGMGDRLTRANVAKPDGTVTAAARELQCLNKHLHDVLNLHNDSKDGHAEAARPTSQPSGLQLKLAPSPPLTVNAPVGVSAISSTRHSPMQRLIRSPSIRRLAFLRALSGERAIVSEPASIDGDSTKQAEPDTVGGRSRIRHSVELPSALPLFSGPLQKLSEASLQQHLGFASDPTLHETHSDNVPEIVVRRDSELHDEVHARTSQSTPRIAHDPLLASWSDLQLGARGRSVSSQSEIPFPSLHNRSPARSVSSPRQLDVAASETSSISGGGGHYSPGVRSQSRSSMYSAGSRTSLLASPLIAEDEFKPTPFLQAIIDLVTIIGHVVSLSASDMLRPLSGPLLDEALNHLALLSDDGGSTEDVRLHAMSLMPTAYVVERLNELGHLWEQPPQAVDEDEDMADQPWPCRGLFFRALLAISSLNRIVMWYAAVRTTYSEEIVAEVDRRVSDQERDMTALGGTGASFPSVNPAGYGAVGASPFSGDGANTMGSLTGKSSATSLSTAGLSSQLASDSAVAVNVGYTSGSAQPAWHSFQAQPQTSKWQGDNMFSHSTAAVDKGLNMLVEITLDGRIRYISPTCQRLLGTKPEALINQPASTIFTADSILVCRSAVEQLLADSTRTVEINITVHSPDLSKAAMVEAKGMLIYCRARNEPSH</sequence>